<keyword evidence="1" id="KW-0812">Transmembrane</keyword>
<feature type="transmembrane region" description="Helical" evidence="1">
    <location>
        <begin position="59"/>
        <end position="78"/>
    </location>
</feature>
<evidence type="ECO:0000256" key="1">
    <source>
        <dbReference type="SAM" id="Phobius"/>
    </source>
</evidence>
<dbReference type="EMBL" id="CP035495">
    <property type="protein sequence ID" value="QAY63009.1"/>
    <property type="molecule type" value="Genomic_DNA"/>
</dbReference>
<dbReference type="KEGG" id="xyl:ET495_06865"/>
<feature type="transmembrane region" description="Helical" evidence="1">
    <location>
        <begin position="99"/>
        <end position="127"/>
    </location>
</feature>
<dbReference type="RefSeq" id="WP_129203702.1">
    <property type="nucleotide sequence ID" value="NZ_CP035495.1"/>
</dbReference>
<dbReference type="Proteomes" id="UP000291758">
    <property type="component" value="Chromosome"/>
</dbReference>
<gene>
    <name evidence="2" type="ORF">ET495_06865</name>
</gene>
<protein>
    <submittedName>
        <fullName evidence="2">Uncharacterized protein</fullName>
    </submittedName>
</protein>
<proteinExistence type="predicted"/>
<reference evidence="2 3" key="1">
    <citation type="submission" date="2019-01" db="EMBL/GenBank/DDBJ databases">
        <title>Genome sequencing of strain 2JSPR-7.</title>
        <authorList>
            <person name="Heo J."/>
            <person name="Kim S.-J."/>
            <person name="Kim J.-S."/>
            <person name="Hong S.-B."/>
            <person name="Kwon S.-W."/>
        </authorList>
    </citation>
    <scope>NUCLEOTIDE SEQUENCE [LARGE SCALE GENOMIC DNA]</scope>
    <source>
        <strain evidence="2 3">2JSPR-7</strain>
    </source>
</reference>
<organism evidence="2 3">
    <name type="scientific">Xylanimonas allomyrinae</name>
    <dbReference type="NCBI Taxonomy" id="2509459"/>
    <lineage>
        <taxon>Bacteria</taxon>
        <taxon>Bacillati</taxon>
        <taxon>Actinomycetota</taxon>
        <taxon>Actinomycetes</taxon>
        <taxon>Micrococcales</taxon>
        <taxon>Promicromonosporaceae</taxon>
        <taxon>Xylanimonas</taxon>
    </lineage>
</organism>
<evidence type="ECO:0000313" key="3">
    <source>
        <dbReference type="Proteomes" id="UP000291758"/>
    </source>
</evidence>
<name>A0A4P6ENT9_9MICO</name>
<accession>A0A4P6ENT9</accession>
<keyword evidence="3" id="KW-1185">Reference proteome</keyword>
<sequence length="129" mass="13261">MTVAGSRPICDHPGCPEPATKGISTGPRQGMLFCAQHVAVRPAAPSPARAPAGAYNSPLPVSGFVLAFLVPFVGIFVCRSQMNLAAHEGRDNQLARAGFYYSAVALAIAGVAVVAYALVIIGVLVAVRS</sequence>
<evidence type="ECO:0000313" key="2">
    <source>
        <dbReference type="EMBL" id="QAY63009.1"/>
    </source>
</evidence>
<keyword evidence="1" id="KW-0472">Membrane</keyword>
<keyword evidence="1" id="KW-1133">Transmembrane helix</keyword>
<dbReference type="AlphaFoldDB" id="A0A4P6ENT9"/>